<sequence length="82" mass="9959">LMKLMPIMNLINMKIIVMIFLLIMNSMILLFYYIRIMLIYVVIFHLSLKMNFKIVNLKISLMNMNNVFIYISMMGLFMFIMY</sequence>
<dbReference type="AlphaFoldDB" id="A0A0E3IC70"/>
<evidence type="ECO:0000313" key="2">
    <source>
        <dbReference type="EMBL" id="AIX92144.1"/>
    </source>
</evidence>
<protein>
    <submittedName>
        <fullName evidence="2">NADH dehydrogenase subunit 2</fullName>
    </submittedName>
</protein>
<dbReference type="EMBL" id="KM104168">
    <property type="protein sequence ID" value="AIX92144.1"/>
    <property type="molecule type" value="Genomic_DNA"/>
</dbReference>
<geneLocation type="mitochondrion" evidence="2"/>
<organism evidence="2">
    <name type="scientific">Monomachus antipodalis</name>
    <dbReference type="NCBI Taxonomy" id="161211"/>
    <lineage>
        <taxon>Eukaryota</taxon>
        <taxon>Metazoa</taxon>
        <taxon>Ecdysozoa</taxon>
        <taxon>Arthropoda</taxon>
        <taxon>Hexapoda</taxon>
        <taxon>Insecta</taxon>
        <taxon>Pterygota</taxon>
        <taxon>Neoptera</taxon>
        <taxon>Endopterygota</taxon>
        <taxon>Hymenoptera</taxon>
        <taxon>Apocrita</taxon>
        <taxon>Proctotrupomorpha</taxon>
        <taxon>Diaprioidea</taxon>
        <taxon>Monomachidae</taxon>
        <taxon>Monomachus</taxon>
    </lineage>
</organism>
<keyword evidence="1" id="KW-1133">Transmembrane helix</keyword>
<accession>A0A0E3IC70</accession>
<name>A0A0E3IC70_9HYME</name>
<gene>
    <name evidence="2" type="primary">ND2</name>
</gene>
<feature type="non-terminal residue" evidence="2">
    <location>
        <position position="1"/>
    </location>
</feature>
<evidence type="ECO:0000256" key="1">
    <source>
        <dbReference type="SAM" id="Phobius"/>
    </source>
</evidence>
<feature type="transmembrane region" description="Helical" evidence="1">
    <location>
        <begin position="60"/>
        <end position="81"/>
    </location>
</feature>
<reference evidence="2" key="1">
    <citation type="journal article" date="2015" name="Mol. Phylogenet. Evol.">
        <title>Higher-level phylogeny of the Hymenoptera inferred from mitochondrial genomes.</title>
        <authorList>
            <person name="Mao M."/>
            <person name="Gibson T."/>
            <person name="Dowton M."/>
        </authorList>
    </citation>
    <scope>NUCLEOTIDE SEQUENCE</scope>
</reference>
<keyword evidence="1" id="KW-0472">Membrane</keyword>
<keyword evidence="1" id="KW-0812">Transmembrane</keyword>
<keyword evidence="2" id="KW-0496">Mitochondrion</keyword>
<proteinExistence type="predicted"/>
<feature type="transmembrane region" description="Helical" evidence="1">
    <location>
        <begin position="30"/>
        <end position="48"/>
    </location>
</feature>